<proteinExistence type="predicted"/>
<dbReference type="Proteomes" id="UP001501588">
    <property type="component" value="Unassembled WGS sequence"/>
</dbReference>
<evidence type="ECO:0000313" key="3">
    <source>
        <dbReference type="Proteomes" id="UP001501588"/>
    </source>
</evidence>
<accession>A0ABP3PYV5</accession>
<comment type="caution">
    <text evidence="2">The sequence shown here is derived from an EMBL/GenBank/DDBJ whole genome shotgun (WGS) entry which is preliminary data.</text>
</comment>
<dbReference type="RefSeq" id="WP_343894238.1">
    <property type="nucleotide sequence ID" value="NZ_BAAAFZ010000009.1"/>
</dbReference>
<name>A0ABP3PYV5_9PROT</name>
<sequence>MDAAEFIEKWRDTPLSERAAAQQHFLELCEVLGVEKPPTTGPGTADYRFEAPVVGADDKPGFADAFRRDCFGWEYKKRRASLVEARNQLLRYAGSLGNPKLLVACDHDRIEVTPNFNGYPPRRKEFRLEELIAPAVRARLAQLWNNPDAFRPAQSAAQLTEETAAHFSVLIESFQRRGHPGPAVAHFANQLLFCLFAERAGLFPDGLFGRLLRSAQRGSAAEATAAMQGLLDAMRRGGVFGADRLDRFNGRLFDGSPALPFERQDLGLLADLAGLDWGAIEPAIFGTLFERRLSPAWRGATGTHYTPRKKIEEIIEAVVTGPLRAE</sequence>
<dbReference type="InterPro" id="IPR029063">
    <property type="entry name" value="SAM-dependent_MTases_sf"/>
</dbReference>
<reference evidence="3" key="1">
    <citation type="journal article" date="2019" name="Int. J. Syst. Evol. Microbiol.">
        <title>The Global Catalogue of Microorganisms (GCM) 10K type strain sequencing project: providing services to taxonomists for standard genome sequencing and annotation.</title>
        <authorList>
            <consortium name="The Broad Institute Genomics Platform"/>
            <consortium name="The Broad Institute Genome Sequencing Center for Infectious Disease"/>
            <person name="Wu L."/>
            <person name="Ma J."/>
        </authorList>
    </citation>
    <scope>NUCLEOTIDE SEQUENCE [LARGE SCALE GENOMIC DNA]</scope>
    <source>
        <strain evidence="3">JCM 9933</strain>
    </source>
</reference>
<dbReference type="InterPro" id="IPR046819">
    <property type="entry name" value="MmeI_hel"/>
</dbReference>
<organism evidence="2 3">
    <name type="scientific">Craurococcus roseus</name>
    <dbReference type="NCBI Taxonomy" id="77585"/>
    <lineage>
        <taxon>Bacteria</taxon>
        <taxon>Pseudomonadati</taxon>
        <taxon>Pseudomonadota</taxon>
        <taxon>Alphaproteobacteria</taxon>
        <taxon>Acetobacterales</taxon>
        <taxon>Acetobacteraceae</taxon>
        <taxon>Craurococcus</taxon>
    </lineage>
</organism>
<dbReference type="Pfam" id="PF20465">
    <property type="entry name" value="MmeI_hel"/>
    <property type="match status" value="1"/>
</dbReference>
<dbReference type="SUPFAM" id="SSF53335">
    <property type="entry name" value="S-adenosyl-L-methionine-dependent methyltransferases"/>
    <property type="match status" value="1"/>
</dbReference>
<keyword evidence="3" id="KW-1185">Reference proteome</keyword>
<evidence type="ECO:0000259" key="1">
    <source>
        <dbReference type="Pfam" id="PF20465"/>
    </source>
</evidence>
<gene>
    <name evidence="2" type="ORF">GCM10009416_11670</name>
</gene>
<feature type="domain" description="MmeI-like helicase spacer" evidence="1">
    <location>
        <begin position="183"/>
        <end position="253"/>
    </location>
</feature>
<protein>
    <recommendedName>
        <fullName evidence="1">MmeI-like helicase spacer domain-containing protein</fullName>
    </recommendedName>
</protein>
<dbReference type="EMBL" id="BAAAFZ010000009">
    <property type="protein sequence ID" value="GAA0574634.1"/>
    <property type="molecule type" value="Genomic_DNA"/>
</dbReference>
<evidence type="ECO:0000313" key="2">
    <source>
        <dbReference type="EMBL" id="GAA0574634.1"/>
    </source>
</evidence>